<organism evidence="1 2">
    <name type="scientific">Prorocentrum cordatum</name>
    <dbReference type="NCBI Taxonomy" id="2364126"/>
    <lineage>
        <taxon>Eukaryota</taxon>
        <taxon>Sar</taxon>
        <taxon>Alveolata</taxon>
        <taxon>Dinophyceae</taxon>
        <taxon>Prorocentrales</taxon>
        <taxon>Prorocentraceae</taxon>
        <taxon>Prorocentrum</taxon>
    </lineage>
</organism>
<keyword evidence="2" id="KW-1185">Reference proteome</keyword>
<proteinExistence type="predicted"/>
<comment type="caution">
    <text evidence="1">The sequence shown here is derived from an EMBL/GenBank/DDBJ whole genome shotgun (WGS) entry which is preliminary data.</text>
</comment>
<dbReference type="Proteomes" id="UP001189429">
    <property type="component" value="Unassembled WGS sequence"/>
</dbReference>
<name>A0ABN9XKE9_9DINO</name>
<sequence length="225" mass="23567">ITAGSCQPTIAEPSLARAAISDHWAPVLQVKSRGAGLWGASNARAPATSRPLIMNDVEIQMPASVTDRTHGAAAAEPADEQGHAPAFAPADAAAPCPALSRQRARAAHGRRGRCGDARRVLHRAFHTDPLSHPSLGAGALQPLVRAGSGAARWRPLGGAWALVVYPVVQAAALSAELRMIRRGPVSARAGDRGVILARPMGTERLFPRAFTVDPLAGLQFQSRKC</sequence>
<protein>
    <submittedName>
        <fullName evidence="1">Uncharacterized protein</fullName>
    </submittedName>
</protein>
<gene>
    <name evidence="1" type="ORF">PCOR1329_LOCUS77497</name>
</gene>
<feature type="non-terminal residue" evidence="1">
    <location>
        <position position="1"/>
    </location>
</feature>
<evidence type="ECO:0000313" key="1">
    <source>
        <dbReference type="EMBL" id="CAK0900108.1"/>
    </source>
</evidence>
<accession>A0ABN9XKE9</accession>
<feature type="non-terminal residue" evidence="1">
    <location>
        <position position="225"/>
    </location>
</feature>
<evidence type="ECO:0000313" key="2">
    <source>
        <dbReference type="Proteomes" id="UP001189429"/>
    </source>
</evidence>
<reference evidence="1" key="1">
    <citation type="submission" date="2023-10" db="EMBL/GenBank/DDBJ databases">
        <authorList>
            <person name="Chen Y."/>
            <person name="Shah S."/>
            <person name="Dougan E. K."/>
            <person name="Thang M."/>
            <person name="Chan C."/>
        </authorList>
    </citation>
    <scope>NUCLEOTIDE SEQUENCE [LARGE SCALE GENOMIC DNA]</scope>
</reference>
<dbReference type="EMBL" id="CAUYUJ010020726">
    <property type="protein sequence ID" value="CAK0900108.1"/>
    <property type="molecule type" value="Genomic_DNA"/>
</dbReference>